<dbReference type="Proteomes" id="UP000071778">
    <property type="component" value="Chromosome"/>
</dbReference>
<gene>
    <name evidence="1" type="ORF">CAter282_2781</name>
</gene>
<reference evidence="1 2" key="1">
    <citation type="submission" date="2015-11" db="EMBL/GenBank/DDBJ databases">
        <title>Exploring the genomic traits of fungus-feeding bacterial genus Collimonas.</title>
        <authorList>
            <person name="Song C."/>
            <person name="Schmidt R."/>
            <person name="de Jager V."/>
            <person name="Krzyzanowska D."/>
            <person name="Jongedijk E."/>
            <person name="Cankar K."/>
            <person name="Beekwilder J."/>
            <person name="van Veen A."/>
            <person name="de Boer W."/>
            <person name="van Veen J.A."/>
            <person name="Garbeva P."/>
        </authorList>
    </citation>
    <scope>NUCLEOTIDE SEQUENCE [LARGE SCALE GENOMIC DNA]</scope>
    <source>
        <strain evidence="1 2">Ter282</strain>
    </source>
</reference>
<dbReference type="AlphaFoldDB" id="A0A127PS26"/>
<sequence>MNQMHSHLVYPDAMNNDTDIQLSGPFRVTDATGRNHDIKAIRIFDEGYGIIDVYVDFSAAIGKDRLYADKVLIGHILARLRQIGYVGPDFGHGDLGLQDDKLVVLEAPEEFNAFAASKGWKNLADEFADEFPEDSAVNDDAGTAVSSSKLDALKNKFKA</sequence>
<dbReference type="EMBL" id="CP013235">
    <property type="protein sequence ID" value="AMP10507.1"/>
    <property type="molecule type" value="Genomic_DNA"/>
</dbReference>
<dbReference type="PATRIC" id="fig|279058.17.peg.3034"/>
<keyword evidence="2" id="KW-1185">Reference proteome</keyword>
<organism evidence="1 2">
    <name type="scientific">Collimonas arenae</name>
    <dbReference type="NCBI Taxonomy" id="279058"/>
    <lineage>
        <taxon>Bacteria</taxon>
        <taxon>Pseudomonadati</taxon>
        <taxon>Pseudomonadota</taxon>
        <taxon>Betaproteobacteria</taxon>
        <taxon>Burkholderiales</taxon>
        <taxon>Oxalobacteraceae</taxon>
        <taxon>Collimonas</taxon>
    </lineage>
</organism>
<name>A0A127PS26_9BURK</name>
<accession>A0A127PS26</accession>
<protein>
    <submittedName>
        <fullName evidence="1">Uncharacterized protein</fullName>
    </submittedName>
</protein>
<evidence type="ECO:0000313" key="2">
    <source>
        <dbReference type="Proteomes" id="UP000071778"/>
    </source>
</evidence>
<evidence type="ECO:0000313" key="1">
    <source>
        <dbReference type="EMBL" id="AMP10507.1"/>
    </source>
</evidence>
<proteinExistence type="predicted"/>